<evidence type="ECO:0000256" key="6">
    <source>
        <dbReference type="ARBA" id="ARBA00023136"/>
    </source>
</evidence>
<feature type="transmembrane region" description="Helical" evidence="7">
    <location>
        <begin position="20"/>
        <end position="42"/>
    </location>
</feature>
<dbReference type="Gene3D" id="1.10.3720.10">
    <property type="entry name" value="MetI-like"/>
    <property type="match status" value="1"/>
</dbReference>
<evidence type="ECO:0000256" key="7">
    <source>
        <dbReference type="RuleBase" id="RU363032"/>
    </source>
</evidence>
<reference evidence="10 11" key="1">
    <citation type="submission" date="2021-03" db="EMBL/GenBank/DDBJ databases">
        <title>Genomic Encyclopedia of Type Strains, Phase IV (KMG-IV): sequencing the most valuable type-strain genomes for metagenomic binning, comparative biology and taxonomic classification.</title>
        <authorList>
            <person name="Goeker M."/>
        </authorList>
    </citation>
    <scope>NUCLEOTIDE SEQUENCE [LARGE SCALE GENOMIC DNA]</scope>
    <source>
        <strain evidence="10 11">DSM 26806</strain>
    </source>
</reference>
<dbReference type="InterPro" id="IPR010065">
    <property type="entry name" value="AA_ABC_transptr_permease_3TM"/>
</dbReference>
<comment type="subcellular location">
    <subcellularLocation>
        <location evidence="1 7">Cell membrane</location>
        <topology evidence="1 7">Multi-pass membrane protein</topology>
    </subcellularLocation>
</comment>
<dbReference type="Proteomes" id="UP001519288">
    <property type="component" value="Unassembled WGS sequence"/>
</dbReference>
<comment type="similarity">
    <text evidence="7">Belongs to the binding-protein-dependent transport system permease family.</text>
</comment>
<keyword evidence="5 7" id="KW-1133">Transmembrane helix</keyword>
<keyword evidence="6 7" id="KW-0472">Membrane</keyword>
<evidence type="ECO:0000256" key="8">
    <source>
        <dbReference type="SAM" id="MobiDB-lite"/>
    </source>
</evidence>
<dbReference type="InterPro" id="IPR043429">
    <property type="entry name" value="ArtM/GltK/GlnP/TcyL/YhdX-like"/>
</dbReference>
<gene>
    <name evidence="10" type="ORF">J2Z69_001666</name>
</gene>
<dbReference type="Pfam" id="PF00528">
    <property type="entry name" value="BPD_transp_1"/>
    <property type="match status" value="1"/>
</dbReference>
<evidence type="ECO:0000256" key="5">
    <source>
        <dbReference type="ARBA" id="ARBA00022989"/>
    </source>
</evidence>
<organism evidence="10 11">
    <name type="scientific">Paenibacillus shirakamiensis</name>
    <dbReference type="NCBI Taxonomy" id="1265935"/>
    <lineage>
        <taxon>Bacteria</taxon>
        <taxon>Bacillati</taxon>
        <taxon>Bacillota</taxon>
        <taxon>Bacilli</taxon>
        <taxon>Bacillales</taxon>
        <taxon>Paenibacillaceae</taxon>
        <taxon>Paenibacillus</taxon>
    </lineage>
</organism>
<evidence type="ECO:0000256" key="1">
    <source>
        <dbReference type="ARBA" id="ARBA00004651"/>
    </source>
</evidence>
<dbReference type="CDD" id="cd06261">
    <property type="entry name" value="TM_PBP2"/>
    <property type="match status" value="1"/>
</dbReference>
<feature type="region of interest" description="Disordered" evidence="8">
    <location>
        <begin position="214"/>
        <end position="241"/>
    </location>
</feature>
<dbReference type="InterPro" id="IPR035906">
    <property type="entry name" value="MetI-like_sf"/>
</dbReference>
<name>A0ABS4JHU5_9BACL</name>
<evidence type="ECO:0000256" key="2">
    <source>
        <dbReference type="ARBA" id="ARBA00022448"/>
    </source>
</evidence>
<keyword evidence="11" id="KW-1185">Reference proteome</keyword>
<keyword evidence="2 7" id="KW-0813">Transport</keyword>
<feature type="domain" description="ABC transmembrane type-1" evidence="9">
    <location>
        <begin position="19"/>
        <end position="208"/>
    </location>
</feature>
<feature type="transmembrane region" description="Helical" evidence="7">
    <location>
        <begin position="54"/>
        <end position="76"/>
    </location>
</feature>
<dbReference type="EMBL" id="JAGGLD010000002">
    <property type="protein sequence ID" value="MBP2000635.1"/>
    <property type="molecule type" value="Genomic_DNA"/>
</dbReference>
<feature type="transmembrane region" description="Helical" evidence="7">
    <location>
        <begin position="185"/>
        <end position="204"/>
    </location>
</feature>
<dbReference type="PROSITE" id="PS50928">
    <property type="entry name" value="ABC_TM1"/>
    <property type="match status" value="1"/>
</dbReference>
<keyword evidence="4 7" id="KW-0812">Transmembrane</keyword>
<evidence type="ECO:0000256" key="3">
    <source>
        <dbReference type="ARBA" id="ARBA00022475"/>
    </source>
</evidence>
<evidence type="ECO:0000313" key="10">
    <source>
        <dbReference type="EMBL" id="MBP2000635.1"/>
    </source>
</evidence>
<evidence type="ECO:0000259" key="9">
    <source>
        <dbReference type="PROSITE" id="PS50928"/>
    </source>
</evidence>
<keyword evidence="3" id="KW-1003">Cell membrane</keyword>
<feature type="compositionally biased region" description="Basic residues" evidence="8">
    <location>
        <begin position="219"/>
        <end position="228"/>
    </location>
</feature>
<dbReference type="InterPro" id="IPR000515">
    <property type="entry name" value="MetI-like"/>
</dbReference>
<protein>
    <submittedName>
        <fullName evidence="10">Glutamine transport system permease protein</fullName>
    </submittedName>
</protein>
<accession>A0ABS4JHU5</accession>
<evidence type="ECO:0000313" key="11">
    <source>
        <dbReference type="Proteomes" id="UP001519288"/>
    </source>
</evidence>
<proteinExistence type="inferred from homology"/>
<dbReference type="PANTHER" id="PTHR30614:SF41">
    <property type="entry name" value="INNER MEMBRANE AMINO-ACID ABC TRANSPORTER PERMEASE PROTEIN YHDY"/>
    <property type="match status" value="1"/>
</dbReference>
<dbReference type="PANTHER" id="PTHR30614">
    <property type="entry name" value="MEMBRANE COMPONENT OF AMINO ACID ABC TRANSPORTER"/>
    <property type="match status" value="1"/>
</dbReference>
<evidence type="ECO:0000256" key="4">
    <source>
        <dbReference type="ARBA" id="ARBA00022692"/>
    </source>
</evidence>
<comment type="caution">
    <text evidence="10">The sequence shown here is derived from an EMBL/GenBank/DDBJ whole genome shotgun (WGS) entry which is preliminary data.</text>
</comment>
<sequence length="241" mass="26425">MDFSQAYSVHNVQFVIEGFLYTLLLAAVAIVFSFILGVALGVVRYSHIPIVSPVIGLIVETLRNLPLLLLIFFTYFALPQVGLKMSPFWAAVTALTLFEAAMICEIVRSGLASVNKGIVEASQSSGMTRIQTLRCVTLPIGLRRMVPPLVSQFISLLKDTSLAVIIALPELMHNAQIVMGQGNSVVFPTLFLAALLYFIVNYSLSRFSRRLESQEGKHRGVSRGRNTPKARITPPSTSVKS</sequence>
<dbReference type="SUPFAM" id="SSF161098">
    <property type="entry name" value="MetI-like"/>
    <property type="match status" value="1"/>
</dbReference>
<dbReference type="NCBIfam" id="TIGR01726">
    <property type="entry name" value="HEQRo_perm_3TM"/>
    <property type="match status" value="1"/>
</dbReference>